<dbReference type="Gene3D" id="4.10.60.10">
    <property type="entry name" value="Zinc finger, CCHC-type"/>
    <property type="match status" value="1"/>
</dbReference>
<dbReference type="InterPro" id="IPR013083">
    <property type="entry name" value="Znf_RING/FYVE/PHD"/>
</dbReference>
<feature type="compositionally biased region" description="Basic and acidic residues" evidence="8">
    <location>
        <begin position="833"/>
        <end position="842"/>
    </location>
</feature>
<evidence type="ECO:0000256" key="2">
    <source>
        <dbReference type="ARBA" id="ARBA00022723"/>
    </source>
</evidence>
<dbReference type="SUPFAM" id="SSF57850">
    <property type="entry name" value="RING/U-box"/>
    <property type="match status" value="1"/>
</dbReference>
<feature type="compositionally biased region" description="Polar residues" evidence="8">
    <location>
        <begin position="404"/>
        <end position="413"/>
    </location>
</feature>
<dbReference type="PROSITE" id="PS51282">
    <property type="entry name" value="DWNN"/>
    <property type="match status" value="1"/>
</dbReference>
<dbReference type="Pfam" id="PF13696">
    <property type="entry name" value="zf-CCHC_2"/>
    <property type="match status" value="1"/>
</dbReference>
<keyword evidence="7" id="KW-0175">Coiled coil</keyword>
<keyword evidence="5" id="KW-0539">Nucleus</keyword>
<dbReference type="GO" id="GO:0005634">
    <property type="term" value="C:nucleus"/>
    <property type="evidence" value="ECO:0007669"/>
    <property type="project" value="UniProtKB-SubCell"/>
</dbReference>
<dbReference type="VEuPathDB" id="FungiDB:BTJ68_01056"/>
<dbReference type="CDD" id="cd16620">
    <property type="entry name" value="vRING-HC-C4C4_RBBP6"/>
    <property type="match status" value="1"/>
</dbReference>
<feature type="compositionally biased region" description="Low complexity" evidence="8">
    <location>
        <begin position="451"/>
        <end position="463"/>
    </location>
</feature>
<dbReference type="GO" id="GO:0006511">
    <property type="term" value="P:ubiquitin-dependent protein catabolic process"/>
    <property type="evidence" value="ECO:0007669"/>
    <property type="project" value="TreeGrafter"/>
</dbReference>
<dbReference type="OrthoDB" id="106784at2759"/>
<dbReference type="InterPro" id="IPR001878">
    <property type="entry name" value="Znf_CCHC"/>
</dbReference>
<organism evidence="12 13">
    <name type="scientific">Hortaea werneckii</name>
    <name type="common">Black yeast</name>
    <name type="synonym">Cladosporium werneckii</name>
    <dbReference type="NCBI Taxonomy" id="91943"/>
    <lineage>
        <taxon>Eukaryota</taxon>
        <taxon>Fungi</taxon>
        <taxon>Dikarya</taxon>
        <taxon>Ascomycota</taxon>
        <taxon>Pezizomycotina</taxon>
        <taxon>Dothideomycetes</taxon>
        <taxon>Dothideomycetidae</taxon>
        <taxon>Mycosphaerellales</taxon>
        <taxon>Teratosphaeriaceae</taxon>
        <taxon>Hortaea</taxon>
    </lineage>
</organism>
<feature type="compositionally biased region" description="Basic and acidic residues" evidence="8">
    <location>
        <begin position="418"/>
        <end position="427"/>
    </location>
</feature>
<dbReference type="GO" id="GO:0006397">
    <property type="term" value="P:mRNA processing"/>
    <property type="evidence" value="ECO:0007669"/>
    <property type="project" value="InterPro"/>
</dbReference>
<dbReference type="GO" id="GO:0003676">
    <property type="term" value="F:nucleic acid binding"/>
    <property type="evidence" value="ECO:0007669"/>
    <property type="project" value="InterPro"/>
</dbReference>
<feature type="compositionally biased region" description="Basic and acidic residues" evidence="8">
    <location>
        <begin position="378"/>
        <end position="390"/>
    </location>
</feature>
<feature type="coiled-coil region" evidence="7">
    <location>
        <begin position="261"/>
        <end position="288"/>
    </location>
</feature>
<dbReference type="PANTHER" id="PTHR15439">
    <property type="entry name" value="RETINOBLASTOMA-BINDING PROTEIN 6"/>
    <property type="match status" value="1"/>
</dbReference>
<evidence type="ECO:0000259" key="11">
    <source>
        <dbReference type="PROSITE" id="PS51792"/>
    </source>
</evidence>
<dbReference type="GO" id="GO:0061630">
    <property type="term" value="F:ubiquitin protein ligase activity"/>
    <property type="evidence" value="ECO:0007669"/>
    <property type="project" value="InterPro"/>
</dbReference>
<evidence type="ECO:0000256" key="3">
    <source>
        <dbReference type="ARBA" id="ARBA00022771"/>
    </source>
</evidence>
<feature type="compositionally biased region" description="Low complexity" evidence="8">
    <location>
        <begin position="644"/>
        <end position="665"/>
    </location>
</feature>
<dbReference type="PROSITE" id="PS51792">
    <property type="entry name" value="YIPPEE"/>
    <property type="match status" value="1"/>
</dbReference>
<evidence type="ECO:0000256" key="8">
    <source>
        <dbReference type="SAM" id="MobiDB-lite"/>
    </source>
</evidence>
<feature type="compositionally biased region" description="Acidic residues" evidence="8">
    <location>
        <begin position="843"/>
        <end position="853"/>
    </location>
</feature>
<comment type="caution">
    <text evidence="12">The sequence shown here is derived from an EMBL/GenBank/DDBJ whole genome shotgun (WGS) entry which is preliminary data.</text>
</comment>
<dbReference type="Proteomes" id="UP000268823">
    <property type="component" value="Unassembled WGS sequence"/>
</dbReference>
<dbReference type="VEuPathDB" id="FungiDB:BTJ68_01055"/>
<evidence type="ECO:0000313" key="12">
    <source>
        <dbReference type="EMBL" id="RMY84837.1"/>
    </source>
</evidence>
<evidence type="ECO:0000256" key="4">
    <source>
        <dbReference type="ARBA" id="ARBA00022833"/>
    </source>
</evidence>
<dbReference type="Gene3D" id="3.30.40.10">
    <property type="entry name" value="Zinc/RING finger domain, C3HC4 (zinc finger)"/>
    <property type="match status" value="1"/>
</dbReference>
<gene>
    <name evidence="12" type="ORF">D0861_06758</name>
</gene>
<dbReference type="InterPro" id="IPR025829">
    <property type="entry name" value="Zn_knuckle_CX2CX3GHX4C"/>
</dbReference>
<evidence type="ECO:0000256" key="7">
    <source>
        <dbReference type="SAM" id="Coils"/>
    </source>
</evidence>
<evidence type="ECO:0000256" key="5">
    <source>
        <dbReference type="ARBA" id="ARBA00023242"/>
    </source>
</evidence>
<feature type="compositionally biased region" description="Basic and acidic residues" evidence="8">
    <location>
        <begin position="355"/>
        <end position="369"/>
    </location>
</feature>
<protein>
    <recommendedName>
        <fullName evidence="14">DWNN domain-containing protein</fullName>
    </recommendedName>
</protein>
<reference evidence="12 13" key="1">
    <citation type="journal article" date="2018" name="BMC Genomics">
        <title>Genomic evidence for intraspecific hybridization in a clonal and extremely halotolerant yeast.</title>
        <authorList>
            <person name="Gostincar C."/>
            <person name="Stajich J.E."/>
            <person name="Zupancic J."/>
            <person name="Zalar P."/>
            <person name="Gunde-Cimerman N."/>
        </authorList>
    </citation>
    <scope>NUCLEOTIDE SEQUENCE [LARGE SCALE GENOMIC DNA]</scope>
    <source>
        <strain evidence="12 13">EXF-2788</strain>
    </source>
</reference>
<feature type="domain" description="CCHC-type" evidence="9">
    <location>
        <begin position="182"/>
        <end position="196"/>
    </location>
</feature>
<evidence type="ECO:0000259" key="10">
    <source>
        <dbReference type="PROSITE" id="PS51282"/>
    </source>
</evidence>
<feature type="domain" description="DWNN" evidence="10">
    <location>
        <begin position="5"/>
        <end position="78"/>
    </location>
</feature>
<dbReference type="PANTHER" id="PTHR15439:SF0">
    <property type="entry name" value="CELL DIVISION CYCLE AND APOPTOSIS REGULATOR PROTEIN 1-RELATED"/>
    <property type="match status" value="1"/>
</dbReference>
<feature type="region of interest" description="Disordered" evidence="8">
    <location>
        <begin position="355"/>
        <end position="463"/>
    </location>
</feature>
<keyword evidence="3 6" id="KW-0863">Zinc-finger</keyword>
<feature type="compositionally biased region" description="Low complexity" evidence="8">
    <location>
        <begin position="429"/>
        <end position="438"/>
    </location>
</feature>
<dbReference type="InterPro" id="IPR004910">
    <property type="entry name" value="Yippee/Mis18/Cereblon"/>
</dbReference>
<evidence type="ECO:0008006" key="14">
    <source>
        <dbReference type="Google" id="ProtNLM"/>
    </source>
</evidence>
<keyword evidence="4" id="KW-0862">Zinc</keyword>
<feature type="domain" description="Yippee" evidence="11">
    <location>
        <begin position="672"/>
        <end position="794"/>
    </location>
</feature>
<dbReference type="Pfam" id="PF03226">
    <property type="entry name" value="Yippee-Mis18"/>
    <property type="match status" value="1"/>
</dbReference>
<feature type="region of interest" description="Disordered" evidence="8">
    <location>
        <begin position="641"/>
        <end position="666"/>
    </location>
</feature>
<evidence type="ECO:0000259" key="9">
    <source>
        <dbReference type="PROSITE" id="PS50158"/>
    </source>
</evidence>
<feature type="region of interest" description="Disordered" evidence="8">
    <location>
        <begin position="798"/>
        <end position="853"/>
    </location>
</feature>
<dbReference type="InterPro" id="IPR033489">
    <property type="entry name" value="RBBP6"/>
</dbReference>
<dbReference type="Pfam" id="PF08783">
    <property type="entry name" value="DWNN"/>
    <property type="match status" value="1"/>
</dbReference>
<dbReference type="InterPro" id="IPR036875">
    <property type="entry name" value="Znf_CCHC_sf"/>
</dbReference>
<name>A0A3M7F884_HORWE</name>
<evidence type="ECO:0000256" key="1">
    <source>
        <dbReference type="ARBA" id="ARBA00004123"/>
    </source>
</evidence>
<dbReference type="GO" id="GO:0016567">
    <property type="term" value="P:protein ubiquitination"/>
    <property type="evidence" value="ECO:0007669"/>
    <property type="project" value="InterPro"/>
</dbReference>
<dbReference type="InterPro" id="IPR014891">
    <property type="entry name" value="DWNN_domain"/>
</dbReference>
<dbReference type="InterPro" id="IPR034751">
    <property type="entry name" value="Yippee"/>
</dbReference>
<comment type="subcellular location">
    <subcellularLocation>
        <location evidence="1">Nucleus</location>
    </subcellularLocation>
</comment>
<dbReference type="Gene3D" id="3.10.20.90">
    <property type="entry name" value="Phosphatidylinositol 3-kinase Catalytic Subunit, Chain A, domain 1"/>
    <property type="match status" value="1"/>
</dbReference>
<keyword evidence="2" id="KW-0479">Metal-binding</keyword>
<evidence type="ECO:0000313" key="13">
    <source>
        <dbReference type="Proteomes" id="UP000268823"/>
    </source>
</evidence>
<dbReference type="SMART" id="SM01180">
    <property type="entry name" value="DWNN"/>
    <property type="match status" value="1"/>
</dbReference>
<dbReference type="GO" id="GO:0008270">
    <property type="term" value="F:zinc ion binding"/>
    <property type="evidence" value="ECO:0007669"/>
    <property type="project" value="UniProtKB-KW"/>
</dbReference>
<proteinExistence type="predicted"/>
<accession>A0A3M7F884</accession>
<dbReference type="AlphaFoldDB" id="A0A3M7F884"/>
<dbReference type="EMBL" id="QWIR01000143">
    <property type="protein sequence ID" value="RMY84837.1"/>
    <property type="molecule type" value="Genomic_DNA"/>
</dbReference>
<feature type="region of interest" description="Disordered" evidence="8">
    <location>
        <begin position="106"/>
        <end position="127"/>
    </location>
</feature>
<evidence type="ECO:0000256" key="6">
    <source>
        <dbReference type="PROSITE-ProRule" id="PRU00047"/>
    </source>
</evidence>
<dbReference type="PROSITE" id="PS50158">
    <property type="entry name" value="ZF_CCHC"/>
    <property type="match status" value="1"/>
</dbReference>
<dbReference type="SUPFAM" id="SSF57756">
    <property type="entry name" value="Retrovirus zinc finger-like domains"/>
    <property type="match status" value="1"/>
</dbReference>
<feature type="region of interest" description="Disordered" evidence="8">
    <location>
        <begin position="577"/>
        <end position="614"/>
    </location>
</feature>
<sequence length="888" mass="96383">MSSSIFYRFKSQKDPQPITFDGTSLSVFEVKREIIALSKLGDGADFDLEIYTPESSEKYDDDTTQIPRSTTVIARRLPASKPGAGRAARYVTGKMPVNAKNQHRIESTPATTSARETPAASAMGSGKEMTEEEKLAAMFDANTEAWKHDQSLMAGKPAVRPPYNSSKNAPVPDKPLPPGYICHRCGEKGHWIQACPTNADPNFDGRPKFRRTTGIPKSFLKVIEKTERDENGKVDMSKMPAGVMHNAAGEWVVSMPDTKTWEKIQEQNAASKEKAKEASDEGEELKKVGLACSIDGRGFVDPVKTPCCGRTYCRECIENTVLDNDLQCPNCGEQVLLDNLEADEEALKKLKEFEEERKARKETKKEASKSPEAGSPGKAKDSTPKPEDARSPSADKGQEAKVDGTTSSHSTPNSKKRAATDELENTRKPANPAPANNAGKQGTPTPIPTGPKAQQQQQQQQMPNMMKPANNMQDFAQQMNAMASGVPGMQGGMPGMANPMMNPMMMGMNPMMIGMPGFNPMMGMNGMGGGMNGMGMGGMGGGMGNGGWQGPQQGGWGNGGGGFGGAGGQQDGGAYFRQPVNPHRQQGRGRGRQRSVDYKQISQRKQEGSAAKHCSFPSQRRRFYFIMFPTYLVPSLPFRRRQSSTDSNATATSSSSSTSPPTTDSFLTGHASHLRCARCAADLALSSQIISKGFTGRHGRAYLVAPSASAISAAPPLNLHTTKAKNAALPNLPNTYTHKPVPRQLVTGAHTVGDISCAQCGSVLGWKYVAAEEEGQRYKVGKFILETKRVCRSSTWEEEEDGMADATEAGLRRWRRGSGDARPSRSSSYGVRPPDKVSRPFPEDDVEFDSQDEDECEDLFLGVWTPQLATKRRKAKMFARCEEEGDGL</sequence>